<comment type="caution">
    <text evidence="1">The sequence shown here is derived from an EMBL/GenBank/DDBJ whole genome shotgun (WGS) entry which is preliminary data.</text>
</comment>
<name>A0ACA9KG83_9GLOM</name>
<sequence>MGNECTKLRKSEKNQIIIRWNLINEETDIAQLNASGKNIIEQYKTMLNQLKQNNQLTYNEKKKAVENITFMRDRENLVRLKEITYLCKVCGKQGYTELS</sequence>
<reference evidence="1" key="1">
    <citation type="submission" date="2021-06" db="EMBL/GenBank/DDBJ databases">
        <authorList>
            <person name="Kallberg Y."/>
            <person name="Tangrot J."/>
            <person name="Rosling A."/>
        </authorList>
    </citation>
    <scope>NUCLEOTIDE SEQUENCE</scope>
    <source>
        <strain evidence="1">MA461A</strain>
    </source>
</reference>
<evidence type="ECO:0000313" key="1">
    <source>
        <dbReference type="EMBL" id="CAG8471313.1"/>
    </source>
</evidence>
<dbReference type="Proteomes" id="UP000789920">
    <property type="component" value="Unassembled WGS sequence"/>
</dbReference>
<organism evidence="1 2">
    <name type="scientific">Racocetra persica</name>
    <dbReference type="NCBI Taxonomy" id="160502"/>
    <lineage>
        <taxon>Eukaryota</taxon>
        <taxon>Fungi</taxon>
        <taxon>Fungi incertae sedis</taxon>
        <taxon>Mucoromycota</taxon>
        <taxon>Glomeromycotina</taxon>
        <taxon>Glomeromycetes</taxon>
        <taxon>Diversisporales</taxon>
        <taxon>Gigasporaceae</taxon>
        <taxon>Racocetra</taxon>
    </lineage>
</organism>
<protein>
    <submittedName>
        <fullName evidence="1">12675_t:CDS:1</fullName>
    </submittedName>
</protein>
<keyword evidence="2" id="KW-1185">Reference proteome</keyword>
<evidence type="ECO:0000313" key="2">
    <source>
        <dbReference type="Proteomes" id="UP000789920"/>
    </source>
</evidence>
<proteinExistence type="predicted"/>
<dbReference type="EMBL" id="CAJVQC010000460">
    <property type="protein sequence ID" value="CAG8471313.1"/>
    <property type="molecule type" value="Genomic_DNA"/>
</dbReference>
<feature type="non-terminal residue" evidence="1">
    <location>
        <position position="99"/>
    </location>
</feature>
<gene>
    <name evidence="1" type="ORF">RPERSI_LOCUS594</name>
</gene>
<accession>A0ACA9KG83</accession>